<dbReference type="AlphaFoldDB" id="A0A3B0M3J3"/>
<sequence>MMCSTVISNLGFECHLIGAELLRIISPFTFCDDGEHVGAFVKEVNGKYLVSDRCDALMNMEARGISLTKKRIDEIRSFISHQGAELNDRGEIVSWATEDTVGLATSNVIRAGILASTLSIGWHQSGRVEKFESEVIDYLYHTNLKDRISLRSNVLGMSGHNIFIPVTVNTEVPKYLFTSSVKHGGSWNSAYSLLGKLIDLKNANTALNNRYVVIDSESIGAQMQQLSLLFNEISHVLPFTKRDEWISKLAA</sequence>
<dbReference type="Pfam" id="PF08861">
    <property type="entry name" value="DUF1828"/>
    <property type="match status" value="1"/>
</dbReference>
<protein>
    <recommendedName>
        <fullName evidence="1">DUF1828 domain-containing protein</fullName>
    </recommendedName>
</protein>
<name>A0A3B0M3J3_9GAMM</name>
<organism evidence="2">
    <name type="scientific">Arsenophonus endosymbiont of Trialeurodes vaporariorum</name>
    <dbReference type="NCBI Taxonomy" id="235567"/>
    <lineage>
        <taxon>Bacteria</taxon>
        <taxon>Pseudomonadati</taxon>
        <taxon>Pseudomonadota</taxon>
        <taxon>Gammaproteobacteria</taxon>
        <taxon>Enterobacterales</taxon>
        <taxon>Morganellaceae</taxon>
        <taxon>Arsenophonus</taxon>
    </lineage>
</organism>
<proteinExistence type="predicted"/>
<accession>A0A3B0M3J3</accession>
<dbReference type="InterPro" id="IPR014960">
    <property type="entry name" value="DUF1828"/>
</dbReference>
<dbReference type="EMBL" id="UFQR01000019">
    <property type="protein sequence ID" value="SSW96530.1"/>
    <property type="molecule type" value="Genomic_DNA"/>
</dbReference>
<feature type="domain" description="DUF1828" evidence="1">
    <location>
        <begin position="26"/>
        <end position="111"/>
    </location>
</feature>
<reference evidence="2" key="1">
    <citation type="submission" date="2018-04" db="EMBL/GenBank/DDBJ databases">
        <authorList>
            <person name="Go L.Y."/>
            <person name="Mitchell J.A."/>
        </authorList>
    </citation>
    <scope>NUCLEOTIDE SEQUENCE</scope>
    <source>
        <strain evidence="2">ARTV</strain>
    </source>
</reference>
<evidence type="ECO:0000259" key="1">
    <source>
        <dbReference type="Pfam" id="PF08861"/>
    </source>
</evidence>
<evidence type="ECO:0000313" key="2">
    <source>
        <dbReference type="EMBL" id="SSW96530.1"/>
    </source>
</evidence>
<gene>
    <name evidence="2" type="ORF">ARTV_2988</name>
</gene>